<accession>M2ZZW9</accession>
<dbReference type="EMBL" id="AOHO01000006">
    <property type="protein sequence ID" value="EME65864.1"/>
    <property type="molecule type" value="Genomic_DNA"/>
</dbReference>
<dbReference type="RefSeq" id="WP_007027958.1">
    <property type="nucleotide sequence ID" value="NZ_AOHO01000006.1"/>
</dbReference>
<evidence type="ECO:0000313" key="2">
    <source>
        <dbReference type="Proteomes" id="UP000054226"/>
    </source>
</evidence>
<sequence>KELETCAGLRNQAAHGDFGPLSHERAGLMEQQTSILLRRLEELPPLASRLTILVRRETARVLREAEAEETRLRTEFEARARNSLAIVARDLPSRVDNAAKDAAQREPDVARELGAARIKDLRRELTAVAEVLASEVETAFDQIEWPRPMSRTFSEVTPRDIHAALLKFFNGPRADKVTAILQHHGFSRRRVLPEDFYDEKDFGAVAEALTSLSIAEHALAAAKAADDRATVDSLWSDE</sequence>
<comment type="caution">
    <text evidence="1">The sequence shown here is derived from an EMBL/GenBank/DDBJ whole genome shotgun (WGS) entry which is preliminary data.</text>
</comment>
<keyword evidence="2" id="KW-1185">Reference proteome</keyword>
<name>M2ZZW9_9PSEU</name>
<evidence type="ECO:0000313" key="1">
    <source>
        <dbReference type="EMBL" id="EME65864.1"/>
    </source>
</evidence>
<evidence type="ECO:0008006" key="3">
    <source>
        <dbReference type="Google" id="ProtNLM"/>
    </source>
</evidence>
<organism evidence="1 2">
    <name type="scientific">Amycolatopsis decaplanina DSM 44594</name>
    <dbReference type="NCBI Taxonomy" id="1284240"/>
    <lineage>
        <taxon>Bacteria</taxon>
        <taxon>Bacillati</taxon>
        <taxon>Actinomycetota</taxon>
        <taxon>Actinomycetes</taxon>
        <taxon>Pseudonocardiales</taxon>
        <taxon>Pseudonocardiaceae</taxon>
        <taxon>Amycolatopsis</taxon>
    </lineage>
</organism>
<protein>
    <recommendedName>
        <fullName evidence="3">DUF4145 domain-containing protein</fullName>
    </recommendedName>
</protein>
<reference evidence="1 2" key="1">
    <citation type="journal article" date="2013" name="Genome Announc.">
        <title>Draft Genome Sequence of Amycolatopsis decaplanina Strain DSM 44594T.</title>
        <authorList>
            <person name="Kaur N."/>
            <person name="Kumar S."/>
            <person name="Bala M."/>
            <person name="Raghava G.P."/>
            <person name="Mayilraj S."/>
        </authorList>
    </citation>
    <scope>NUCLEOTIDE SEQUENCE [LARGE SCALE GENOMIC DNA]</scope>
    <source>
        <strain evidence="1 2">DSM 44594</strain>
    </source>
</reference>
<proteinExistence type="predicted"/>
<gene>
    <name evidence="1" type="ORF">H074_00035</name>
</gene>
<feature type="non-terminal residue" evidence="1">
    <location>
        <position position="1"/>
    </location>
</feature>
<dbReference type="Proteomes" id="UP000054226">
    <property type="component" value="Unassembled WGS sequence"/>
</dbReference>
<dbReference type="AlphaFoldDB" id="M2ZZW9"/>
<dbReference type="PATRIC" id="fig|1284240.4.peg.3"/>